<gene>
    <name evidence="1" type="ORF">FY550_05725</name>
</gene>
<protein>
    <submittedName>
        <fullName evidence="1">Uncharacterized protein</fullName>
    </submittedName>
</protein>
<keyword evidence="2" id="KW-1185">Reference proteome</keyword>
<dbReference type="RefSeq" id="WP_070976518.1">
    <property type="nucleotide sequence ID" value="NZ_CP043420.1"/>
</dbReference>
<accession>A0A1S1NY71</accession>
<name>A0A1S1NY71_9GAMM</name>
<evidence type="ECO:0000313" key="1">
    <source>
        <dbReference type="EMBL" id="QEL10674.1"/>
    </source>
</evidence>
<evidence type="ECO:0000313" key="2">
    <source>
        <dbReference type="Proteomes" id="UP000322553"/>
    </source>
</evidence>
<reference evidence="1 2" key="1">
    <citation type="submission" date="2019-08" db="EMBL/GenBank/DDBJ databases">
        <title>Complete genome sequence of Kushneria sp. YCWA18, a halophilic phosphate-solubilizing bacterium isolated from Daqiao saltern in China.</title>
        <authorList>
            <person name="Du G.-X."/>
            <person name="Qu L.-Y."/>
        </authorList>
    </citation>
    <scope>NUCLEOTIDE SEQUENCE [LARGE SCALE GENOMIC DNA]</scope>
    <source>
        <strain evidence="1 2">YCWA18</strain>
    </source>
</reference>
<dbReference type="KEGG" id="kuy:FY550_05725"/>
<dbReference type="EMBL" id="CP043420">
    <property type="protein sequence ID" value="QEL10674.1"/>
    <property type="molecule type" value="Genomic_DNA"/>
</dbReference>
<dbReference type="Proteomes" id="UP000322553">
    <property type="component" value="Chromosome"/>
</dbReference>
<organism evidence="1 2">
    <name type="scientific">Kushneria phosphatilytica</name>
    <dbReference type="NCBI Taxonomy" id="657387"/>
    <lineage>
        <taxon>Bacteria</taxon>
        <taxon>Pseudomonadati</taxon>
        <taxon>Pseudomonadota</taxon>
        <taxon>Gammaproteobacteria</taxon>
        <taxon>Oceanospirillales</taxon>
        <taxon>Halomonadaceae</taxon>
        <taxon>Kushneria</taxon>
    </lineage>
</organism>
<proteinExistence type="predicted"/>
<dbReference type="AlphaFoldDB" id="A0A1S1NY71"/>
<sequence>MEITTRHDASNWFVNSQFVDWEWHDSFDEDRLIDFVHHHGNKYDDEQRMVADFLIAEGEVPEEYGLPG</sequence>
<dbReference type="OrthoDB" id="6183581at2"/>